<dbReference type="InterPro" id="IPR002204">
    <property type="entry name" value="3-OH-isobutyrate_DH-rel_CS"/>
</dbReference>
<keyword evidence="3" id="KW-0520">NAD</keyword>
<dbReference type="InterPro" id="IPR029154">
    <property type="entry name" value="HIBADH-like_NADP-bd"/>
</dbReference>
<evidence type="ECO:0000256" key="3">
    <source>
        <dbReference type="ARBA" id="ARBA00023027"/>
    </source>
</evidence>
<dbReference type="PANTHER" id="PTHR43060:SF15">
    <property type="entry name" value="3-HYDROXYISOBUTYRATE DEHYDROGENASE-LIKE 1, MITOCHONDRIAL-RELATED"/>
    <property type="match status" value="1"/>
</dbReference>
<evidence type="ECO:0000256" key="2">
    <source>
        <dbReference type="ARBA" id="ARBA00023002"/>
    </source>
</evidence>
<evidence type="ECO:0000259" key="4">
    <source>
        <dbReference type="Pfam" id="PF03446"/>
    </source>
</evidence>
<name>A0ABT4VKS3_9HYPH</name>
<dbReference type="InterPro" id="IPR013328">
    <property type="entry name" value="6PGD_dom2"/>
</dbReference>
<evidence type="ECO:0000256" key="1">
    <source>
        <dbReference type="ARBA" id="ARBA00009080"/>
    </source>
</evidence>
<evidence type="ECO:0000313" key="7">
    <source>
        <dbReference type="Proteomes" id="UP001148313"/>
    </source>
</evidence>
<sequence>MKADVGIVGLGIMGSAMAKNLLAAGHSVAGYDPDGSAVSAHRAAGGIAQASAGEVASAAPVILLSLPSSAALEAVVADIARSGATDCVLVELSTLKIDDKRAARDALAQRDITLLDCPVSGTGAQAARGDLVVLASGDAEAVGRCRPFLDAIARETRYLGEFGNGMKMKCVANLLVAIHNTAAAEALVLAQRAGLDLQETYDVISAGAGSSRMFELRGPMMVEGRYSPPTMKNEVWRKDLDLIAEFAAGLGSPAPLFSLTDRLYAEAEAMGLGGEDTAAVKRVLDELL</sequence>
<dbReference type="Gene3D" id="1.10.1040.10">
    <property type="entry name" value="N-(1-d-carboxylethyl)-l-norvaline Dehydrogenase, domain 2"/>
    <property type="match status" value="1"/>
</dbReference>
<comment type="caution">
    <text evidence="6">The sequence shown here is derived from an EMBL/GenBank/DDBJ whole genome shotgun (WGS) entry which is preliminary data.</text>
</comment>
<dbReference type="Gene3D" id="3.40.50.720">
    <property type="entry name" value="NAD(P)-binding Rossmann-like Domain"/>
    <property type="match status" value="1"/>
</dbReference>
<feature type="domain" description="6-phosphogluconate dehydrogenase NADP-binding" evidence="4">
    <location>
        <begin position="4"/>
        <end position="160"/>
    </location>
</feature>
<dbReference type="SUPFAM" id="SSF51735">
    <property type="entry name" value="NAD(P)-binding Rossmann-fold domains"/>
    <property type="match status" value="1"/>
</dbReference>
<dbReference type="PANTHER" id="PTHR43060">
    <property type="entry name" value="3-HYDROXYISOBUTYRATE DEHYDROGENASE-LIKE 1, MITOCHONDRIAL-RELATED"/>
    <property type="match status" value="1"/>
</dbReference>
<dbReference type="Proteomes" id="UP001148313">
    <property type="component" value="Unassembled WGS sequence"/>
</dbReference>
<protein>
    <submittedName>
        <fullName evidence="6">NAD(P)-dependent oxidoreductase</fullName>
    </submittedName>
</protein>
<organism evidence="6 7">
    <name type="scientific">Hoeflea poritis</name>
    <dbReference type="NCBI Taxonomy" id="2993659"/>
    <lineage>
        <taxon>Bacteria</taxon>
        <taxon>Pseudomonadati</taxon>
        <taxon>Pseudomonadota</taxon>
        <taxon>Alphaproteobacteria</taxon>
        <taxon>Hyphomicrobiales</taxon>
        <taxon>Rhizobiaceae</taxon>
        <taxon>Hoeflea</taxon>
    </lineage>
</organism>
<dbReference type="Pfam" id="PF03446">
    <property type="entry name" value="NAD_binding_2"/>
    <property type="match status" value="1"/>
</dbReference>
<dbReference type="EMBL" id="JAPJZH010000004">
    <property type="protein sequence ID" value="MDA4845276.1"/>
    <property type="molecule type" value="Genomic_DNA"/>
</dbReference>
<evidence type="ECO:0000313" key="6">
    <source>
        <dbReference type="EMBL" id="MDA4845276.1"/>
    </source>
</evidence>
<proteinExistence type="inferred from homology"/>
<dbReference type="InterPro" id="IPR008927">
    <property type="entry name" value="6-PGluconate_DH-like_C_sf"/>
</dbReference>
<dbReference type="Pfam" id="PF14833">
    <property type="entry name" value="NAD_binding_11"/>
    <property type="match status" value="1"/>
</dbReference>
<reference evidence="6" key="1">
    <citation type="submission" date="2022-11" db="EMBL/GenBank/DDBJ databases">
        <title>Hoeflea poritis sp. nov., isolated from scleractinian coral Porites lutea.</title>
        <authorList>
            <person name="Zhang G."/>
            <person name="Wei Q."/>
            <person name="Cai L."/>
        </authorList>
    </citation>
    <scope>NUCLEOTIDE SEQUENCE</scope>
    <source>
        <strain evidence="6">E7-10</strain>
    </source>
</reference>
<feature type="domain" description="3-hydroxyisobutyrate dehydrogenase-like NAD-binding" evidence="5">
    <location>
        <begin position="163"/>
        <end position="283"/>
    </location>
</feature>
<dbReference type="PROSITE" id="PS00895">
    <property type="entry name" value="3_HYDROXYISOBUT_DH"/>
    <property type="match status" value="1"/>
</dbReference>
<keyword evidence="7" id="KW-1185">Reference proteome</keyword>
<dbReference type="PIRSF" id="PIRSF000103">
    <property type="entry name" value="HIBADH"/>
    <property type="match status" value="1"/>
</dbReference>
<dbReference type="InterPro" id="IPR015815">
    <property type="entry name" value="HIBADH-related"/>
</dbReference>
<dbReference type="SUPFAM" id="SSF48179">
    <property type="entry name" value="6-phosphogluconate dehydrogenase C-terminal domain-like"/>
    <property type="match status" value="1"/>
</dbReference>
<evidence type="ECO:0000259" key="5">
    <source>
        <dbReference type="Pfam" id="PF14833"/>
    </source>
</evidence>
<accession>A0ABT4VKS3</accession>
<keyword evidence="2" id="KW-0560">Oxidoreductase</keyword>
<comment type="similarity">
    <text evidence="1">Belongs to the HIBADH-related family.</text>
</comment>
<gene>
    <name evidence="6" type="ORF">OOZ53_07945</name>
</gene>
<dbReference type="InterPro" id="IPR006115">
    <property type="entry name" value="6PGDH_NADP-bd"/>
</dbReference>
<dbReference type="InterPro" id="IPR036291">
    <property type="entry name" value="NAD(P)-bd_dom_sf"/>
</dbReference>
<dbReference type="RefSeq" id="WP_271088881.1">
    <property type="nucleotide sequence ID" value="NZ_JAPJZH010000004.1"/>
</dbReference>